<comment type="caution">
    <text evidence="4">The sequence shown here is derived from an EMBL/GenBank/DDBJ whole genome shotgun (WGS) entry which is preliminary data.</text>
</comment>
<feature type="region of interest" description="Disordered" evidence="2">
    <location>
        <begin position="316"/>
        <end position="365"/>
    </location>
</feature>
<evidence type="ECO:0000256" key="2">
    <source>
        <dbReference type="SAM" id="MobiDB-lite"/>
    </source>
</evidence>
<accession>A0AAD2GVP9</accession>
<name>A0AAD2GVP9_9AGAR</name>
<evidence type="ECO:0000313" key="5">
    <source>
        <dbReference type="Proteomes" id="UP001295794"/>
    </source>
</evidence>
<dbReference type="Proteomes" id="UP001295794">
    <property type="component" value="Unassembled WGS sequence"/>
</dbReference>
<feature type="region of interest" description="Disordered" evidence="2">
    <location>
        <begin position="271"/>
        <end position="302"/>
    </location>
</feature>
<protein>
    <recommendedName>
        <fullName evidence="3">HORMA domain-containing protein</fullName>
    </recommendedName>
</protein>
<feature type="compositionally biased region" description="Polar residues" evidence="2">
    <location>
        <begin position="352"/>
        <end position="365"/>
    </location>
</feature>
<dbReference type="InterPro" id="IPR045091">
    <property type="entry name" value="Mad2-like"/>
</dbReference>
<gene>
    <name evidence="4" type="ORF">MYCIT1_LOCUS4690</name>
</gene>
<keyword evidence="5" id="KW-1185">Reference proteome</keyword>
<feature type="compositionally biased region" description="Basic and acidic residues" evidence="2">
    <location>
        <begin position="320"/>
        <end position="336"/>
    </location>
</feature>
<dbReference type="InterPro" id="IPR003511">
    <property type="entry name" value="HORMA_dom"/>
</dbReference>
<reference evidence="4" key="1">
    <citation type="submission" date="2023-11" db="EMBL/GenBank/DDBJ databases">
        <authorList>
            <person name="De Vega J J."/>
            <person name="De Vega J J."/>
        </authorList>
    </citation>
    <scope>NUCLEOTIDE SEQUENCE</scope>
</reference>
<feature type="domain" description="HORMA" evidence="3">
    <location>
        <begin position="118"/>
        <end position="319"/>
    </location>
</feature>
<sequence length="365" mass="40879">MWFGMVRNRTHLSGRDARCVLRYDANDHASIESIQCRANDGKDGRGQPLQRPLAWSFPGVQLKLSIHSGSSSSCVWESAIAQLIARVGSLHAAAIMLRTAMPINETHTPMTTKTLTFNQTILSITEFIEVAIHTILYVRQIYPADLFVRRKKYDTPVYQSRHPALNEYISGAVKSIRDQLLAGNVEKVVVVIKDKEEVALERFMFSVEQMVEIESFNKDTSVENGIAAAELGQYFRGFLVKLNLVESQLGPLNGGDDVSFAIVLELKPETAPVKPKGKSKNPPPWIPAFTQHTTPGTSDDSELHMRATRAQHWYNQLQESDVKLQKERDALKKRQLAEQAPQPPTVERTPKSTKTTQSEMSDPEG</sequence>
<organism evidence="4 5">
    <name type="scientific">Mycena citricolor</name>
    <dbReference type="NCBI Taxonomy" id="2018698"/>
    <lineage>
        <taxon>Eukaryota</taxon>
        <taxon>Fungi</taxon>
        <taxon>Dikarya</taxon>
        <taxon>Basidiomycota</taxon>
        <taxon>Agaricomycotina</taxon>
        <taxon>Agaricomycetes</taxon>
        <taxon>Agaricomycetidae</taxon>
        <taxon>Agaricales</taxon>
        <taxon>Marasmiineae</taxon>
        <taxon>Mycenaceae</taxon>
        <taxon>Mycena</taxon>
    </lineage>
</organism>
<dbReference type="AlphaFoldDB" id="A0AAD2GVP9"/>
<dbReference type="PROSITE" id="PS50815">
    <property type="entry name" value="HORMA"/>
    <property type="match status" value="1"/>
</dbReference>
<dbReference type="Pfam" id="PF02301">
    <property type="entry name" value="HORMA"/>
    <property type="match status" value="1"/>
</dbReference>
<dbReference type="EMBL" id="CAVNYO010000058">
    <property type="protein sequence ID" value="CAK5264481.1"/>
    <property type="molecule type" value="Genomic_DNA"/>
</dbReference>
<dbReference type="PANTHER" id="PTHR11842">
    <property type="entry name" value="MITOTIC SPINDLE ASSEMBLY CHECKPOINT PROTEIN MAD2"/>
    <property type="match status" value="1"/>
</dbReference>
<dbReference type="SUPFAM" id="SSF56019">
    <property type="entry name" value="The spindle assembly checkpoint protein mad2"/>
    <property type="match status" value="1"/>
</dbReference>
<dbReference type="PANTHER" id="PTHR11842:SF10">
    <property type="entry name" value="MITOTIC SPINDLE ASSEMBLY CHECKPOINT PROTEIN MAD2B"/>
    <property type="match status" value="1"/>
</dbReference>
<evidence type="ECO:0000256" key="1">
    <source>
        <dbReference type="ARBA" id="ARBA00010348"/>
    </source>
</evidence>
<proteinExistence type="inferred from homology"/>
<evidence type="ECO:0000313" key="4">
    <source>
        <dbReference type="EMBL" id="CAK5264481.1"/>
    </source>
</evidence>
<comment type="similarity">
    <text evidence="1">Belongs to the MAD2 family.</text>
</comment>
<dbReference type="GO" id="GO:0016035">
    <property type="term" value="C:zeta DNA polymerase complex"/>
    <property type="evidence" value="ECO:0007669"/>
    <property type="project" value="TreeGrafter"/>
</dbReference>
<dbReference type="Gene3D" id="3.30.900.10">
    <property type="entry name" value="HORMA domain"/>
    <property type="match status" value="1"/>
</dbReference>
<dbReference type="InterPro" id="IPR036570">
    <property type="entry name" value="HORMA_dom_sf"/>
</dbReference>
<evidence type="ECO:0000259" key="3">
    <source>
        <dbReference type="PROSITE" id="PS50815"/>
    </source>
</evidence>